<protein>
    <recommendedName>
        <fullName evidence="13">Dipeptidyl carboxypeptidase</fullName>
        <ecNumber evidence="12">3.4.15.5</ecNumber>
    </recommendedName>
    <alternativeName>
        <fullName evidence="14">Peptidyl-dipeptidase Dcp</fullName>
    </alternativeName>
</protein>
<comment type="subcellular location">
    <subcellularLocation>
        <location evidence="1">Cytoplasm</location>
    </subcellularLocation>
</comment>
<dbReference type="Pfam" id="PF01432">
    <property type="entry name" value="Peptidase_M3"/>
    <property type="match status" value="1"/>
</dbReference>
<dbReference type="FunFam" id="3.40.390.10:FF:000009">
    <property type="entry name" value="Oligopeptidase A"/>
    <property type="match status" value="1"/>
</dbReference>
<dbReference type="InterPro" id="IPR024077">
    <property type="entry name" value="Neurolysin/TOP_dom2"/>
</dbReference>
<dbReference type="InterPro" id="IPR045090">
    <property type="entry name" value="Pept_M3A_M3B"/>
</dbReference>
<comment type="caution">
    <text evidence="18">The sequence shown here is derived from an EMBL/GenBank/DDBJ whole genome shotgun (WGS) entry which is preliminary data.</text>
</comment>
<keyword evidence="3" id="KW-0963">Cytoplasm</keyword>
<evidence type="ECO:0000256" key="15">
    <source>
        <dbReference type="RuleBase" id="RU003435"/>
    </source>
</evidence>
<feature type="chain" id="PRO_5015703734" description="Dipeptidyl carboxypeptidase" evidence="16">
    <location>
        <begin position="18"/>
        <end position="715"/>
    </location>
</feature>
<gene>
    <name evidence="18" type="ORF">CJD36_009985</name>
</gene>
<dbReference type="GO" id="GO:0004180">
    <property type="term" value="F:carboxypeptidase activity"/>
    <property type="evidence" value="ECO:0007669"/>
    <property type="project" value="UniProtKB-KW"/>
</dbReference>
<evidence type="ECO:0000256" key="3">
    <source>
        <dbReference type="ARBA" id="ARBA00022490"/>
    </source>
</evidence>
<name>A0A2S7T011_9BACT</name>
<dbReference type="FunFam" id="1.10.1370.40:FF:000001">
    <property type="entry name" value="Dipeptidyl carboxypeptidase II"/>
    <property type="match status" value="1"/>
</dbReference>
<comment type="catalytic activity">
    <reaction evidence="10">
        <text>Hydrolysis of unblocked, C-terminal dipeptides from oligopeptides, with broad specificity. Does not hydrolyze bonds in which P1' is Pro, or both P1 and P1' are Gly.</text>
        <dbReference type="EC" id="3.4.15.5"/>
    </reaction>
</comment>
<dbReference type="EC" id="3.4.15.5" evidence="12"/>
<dbReference type="GO" id="GO:0004222">
    <property type="term" value="F:metalloendopeptidase activity"/>
    <property type="evidence" value="ECO:0007669"/>
    <property type="project" value="InterPro"/>
</dbReference>
<dbReference type="GO" id="GO:0005829">
    <property type="term" value="C:cytosol"/>
    <property type="evidence" value="ECO:0007669"/>
    <property type="project" value="TreeGrafter"/>
</dbReference>
<evidence type="ECO:0000256" key="7">
    <source>
        <dbReference type="ARBA" id="ARBA00022801"/>
    </source>
</evidence>
<proteinExistence type="inferred from homology"/>
<evidence type="ECO:0000256" key="1">
    <source>
        <dbReference type="ARBA" id="ARBA00004496"/>
    </source>
</evidence>
<keyword evidence="4" id="KW-0121">Carboxypeptidase</keyword>
<evidence type="ECO:0000256" key="13">
    <source>
        <dbReference type="ARBA" id="ARBA00070755"/>
    </source>
</evidence>
<dbReference type="Gene3D" id="1.10.1370.10">
    <property type="entry name" value="Neurolysin, domain 3"/>
    <property type="match status" value="1"/>
</dbReference>
<evidence type="ECO:0000256" key="16">
    <source>
        <dbReference type="SAM" id="SignalP"/>
    </source>
</evidence>
<dbReference type="Gene3D" id="1.10.1370.40">
    <property type="match status" value="1"/>
</dbReference>
<feature type="signal peptide" evidence="16">
    <location>
        <begin position="1"/>
        <end position="17"/>
    </location>
</feature>
<dbReference type="NCBIfam" id="NF007624">
    <property type="entry name" value="PRK10280.1"/>
    <property type="match status" value="1"/>
</dbReference>
<evidence type="ECO:0000256" key="5">
    <source>
        <dbReference type="ARBA" id="ARBA00022670"/>
    </source>
</evidence>
<keyword evidence="7 15" id="KW-0378">Hydrolase</keyword>
<evidence type="ECO:0000256" key="4">
    <source>
        <dbReference type="ARBA" id="ARBA00022645"/>
    </source>
</evidence>
<keyword evidence="16" id="KW-0732">Signal</keyword>
<dbReference type="Proteomes" id="UP000239872">
    <property type="component" value="Unassembled WGS sequence"/>
</dbReference>
<accession>A0A2S7T011</accession>
<sequence>MKLLSSLSVAGALFVLASCGSNDKPKESTTMSPDNPFSAPSALPFQAADFSKIKNSDFKPALEAGMKQELEEIEKIANNTEAPTFENTLVAMEKSGQLLRRVSCVFGLLSGANTNPELQKLQEEVAPKMAATTDAIYLNSKLYKRVEAIYNQRAQLKLDPESMRLIDFYYKKFEMAGAKLNDADKETLKKLNGEEASLSAKFNNQLMAAAKAGALVVSDKAELAGMSDGEIAAAAVDAKTAKLEGKWMLPLQNTTQQPALQSLSVRATRQKLFDASWNRAERNDSNDTRPTIARIAQIRAEKAKLMGLPNFASLQLQDQMAQKPEAVQHFLEQLIPAATAKARNEAKDIQELIDKQKGGFKLEASDWNFYSEQVRKAKYDIDESQVKPYFELNNVLQNGVFFAATQLYGITFKERTDLPVYQKDVKVFEVFDKDGASMALFYCDYYKRDNKNGGAWMDNMVIQSKMLGTKPVIFNVCNFTKPADGQPALISFSDVTTMFHEFGHGLHGLFASQQYPSLSGTATARDFVEFPSQFNEHWATDPAVFKNYAKHYKTGELMPQALVDKIKKAATFNEGYALTEILAAADLDMQWHTLAPGLPLQDVDKFEAEALKKTHLDLPEVPTRYRSSYFLHIWSNGYSAGYYAYLWTEMLDDDAFQWFKEHGGLTHENGQRFRDMILSRGNTEDLATMFRNFRGSEPNIQPMLENRGLVPEKKK</sequence>
<evidence type="ECO:0000256" key="2">
    <source>
        <dbReference type="ARBA" id="ARBA00006040"/>
    </source>
</evidence>
<dbReference type="CDD" id="cd06456">
    <property type="entry name" value="M3A_DCP"/>
    <property type="match status" value="1"/>
</dbReference>
<feature type="domain" description="Peptidase M3A/M3B catalytic" evidence="17">
    <location>
        <begin position="260"/>
        <end position="708"/>
    </location>
</feature>
<dbReference type="InterPro" id="IPR024079">
    <property type="entry name" value="MetalloPept_cat_dom_sf"/>
</dbReference>
<evidence type="ECO:0000256" key="6">
    <source>
        <dbReference type="ARBA" id="ARBA00022723"/>
    </source>
</evidence>
<dbReference type="PROSITE" id="PS51257">
    <property type="entry name" value="PROKAR_LIPOPROTEIN"/>
    <property type="match status" value="1"/>
</dbReference>
<dbReference type="GO" id="GO:0046872">
    <property type="term" value="F:metal ion binding"/>
    <property type="evidence" value="ECO:0007669"/>
    <property type="project" value="UniProtKB-UniRule"/>
</dbReference>
<dbReference type="EMBL" id="PPSL01000002">
    <property type="protein sequence ID" value="PQJ12106.1"/>
    <property type="molecule type" value="Genomic_DNA"/>
</dbReference>
<keyword evidence="8 15" id="KW-0862">Zinc</keyword>
<keyword evidence="9 15" id="KW-0482">Metalloprotease</keyword>
<dbReference type="InterPro" id="IPR001567">
    <property type="entry name" value="Pept_M3A_M3B_dom"/>
</dbReference>
<evidence type="ECO:0000313" key="18">
    <source>
        <dbReference type="EMBL" id="PQJ12106.1"/>
    </source>
</evidence>
<keyword evidence="5 15" id="KW-0645">Protease</keyword>
<dbReference type="OrthoDB" id="9773538at2"/>
<dbReference type="PANTHER" id="PTHR43660:SF1">
    <property type="entry name" value="DIPEPTIDYL CARBOXYPEPTIDASE"/>
    <property type="match status" value="1"/>
</dbReference>
<dbReference type="InterPro" id="IPR034005">
    <property type="entry name" value="M3A_DCP"/>
</dbReference>
<dbReference type="PANTHER" id="PTHR43660">
    <property type="entry name" value="DIPEPTIDYL CARBOXYPEPTIDASE"/>
    <property type="match status" value="1"/>
</dbReference>
<comment type="function">
    <text evidence="11">Removes dipeptides from the C-termini of N-blocked tripeptides, tetrapeptides and larger peptides.</text>
</comment>
<evidence type="ECO:0000256" key="14">
    <source>
        <dbReference type="ARBA" id="ARBA00075608"/>
    </source>
</evidence>
<evidence type="ECO:0000256" key="9">
    <source>
        <dbReference type="ARBA" id="ARBA00023049"/>
    </source>
</evidence>
<evidence type="ECO:0000256" key="12">
    <source>
        <dbReference type="ARBA" id="ARBA00066668"/>
    </source>
</evidence>
<evidence type="ECO:0000256" key="8">
    <source>
        <dbReference type="ARBA" id="ARBA00022833"/>
    </source>
</evidence>
<reference evidence="18 19" key="1">
    <citation type="submission" date="2018-01" db="EMBL/GenBank/DDBJ databases">
        <title>A novel member of the phylum Bacteroidetes isolated from glacier ice.</title>
        <authorList>
            <person name="Liu Q."/>
            <person name="Xin Y.-H."/>
        </authorList>
    </citation>
    <scope>NUCLEOTIDE SEQUENCE [LARGE SCALE GENOMIC DNA]</scope>
    <source>
        <strain evidence="18 19">RB1R16</strain>
    </source>
</reference>
<dbReference type="GO" id="GO:0008241">
    <property type="term" value="F:peptidyl-dipeptidase activity"/>
    <property type="evidence" value="ECO:0007669"/>
    <property type="project" value="UniProtKB-EC"/>
</dbReference>
<dbReference type="GO" id="GO:0006508">
    <property type="term" value="P:proteolysis"/>
    <property type="evidence" value="ECO:0007669"/>
    <property type="project" value="UniProtKB-KW"/>
</dbReference>
<keyword evidence="6 15" id="KW-0479">Metal-binding</keyword>
<dbReference type="RefSeq" id="WP_105038985.1">
    <property type="nucleotide sequence ID" value="NZ_PPSL01000002.1"/>
</dbReference>
<dbReference type="SUPFAM" id="SSF55486">
    <property type="entry name" value="Metalloproteases ('zincins'), catalytic domain"/>
    <property type="match status" value="1"/>
</dbReference>
<keyword evidence="19" id="KW-1185">Reference proteome</keyword>
<organism evidence="18 19">
    <name type="scientific">Flavipsychrobacter stenotrophus</name>
    <dbReference type="NCBI Taxonomy" id="2077091"/>
    <lineage>
        <taxon>Bacteria</taxon>
        <taxon>Pseudomonadati</taxon>
        <taxon>Bacteroidota</taxon>
        <taxon>Chitinophagia</taxon>
        <taxon>Chitinophagales</taxon>
        <taxon>Chitinophagaceae</taxon>
        <taxon>Flavipsychrobacter</taxon>
    </lineage>
</organism>
<evidence type="ECO:0000256" key="10">
    <source>
        <dbReference type="ARBA" id="ARBA00052506"/>
    </source>
</evidence>
<evidence type="ECO:0000313" key="19">
    <source>
        <dbReference type="Proteomes" id="UP000239872"/>
    </source>
</evidence>
<dbReference type="AlphaFoldDB" id="A0A2S7T011"/>
<dbReference type="Gene3D" id="3.40.390.10">
    <property type="entry name" value="Collagenase (Catalytic Domain)"/>
    <property type="match status" value="1"/>
</dbReference>
<comment type="cofactor">
    <cofactor evidence="15">
        <name>Zn(2+)</name>
        <dbReference type="ChEBI" id="CHEBI:29105"/>
    </cofactor>
    <text evidence="15">Binds 1 zinc ion.</text>
</comment>
<evidence type="ECO:0000259" key="17">
    <source>
        <dbReference type="Pfam" id="PF01432"/>
    </source>
</evidence>
<comment type="similarity">
    <text evidence="2 15">Belongs to the peptidase M3 family.</text>
</comment>
<evidence type="ECO:0000256" key="11">
    <source>
        <dbReference type="ARBA" id="ARBA00054529"/>
    </source>
</evidence>